<evidence type="ECO:0000313" key="2">
    <source>
        <dbReference type="Proteomes" id="UP000507222"/>
    </source>
</evidence>
<organism evidence="1 2">
    <name type="scientific">Prunus armeniaca</name>
    <name type="common">Apricot</name>
    <name type="synonym">Armeniaca vulgaris</name>
    <dbReference type="NCBI Taxonomy" id="36596"/>
    <lineage>
        <taxon>Eukaryota</taxon>
        <taxon>Viridiplantae</taxon>
        <taxon>Streptophyta</taxon>
        <taxon>Embryophyta</taxon>
        <taxon>Tracheophyta</taxon>
        <taxon>Spermatophyta</taxon>
        <taxon>Magnoliopsida</taxon>
        <taxon>eudicotyledons</taxon>
        <taxon>Gunneridae</taxon>
        <taxon>Pentapetalae</taxon>
        <taxon>rosids</taxon>
        <taxon>fabids</taxon>
        <taxon>Rosales</taxon>
        <taxon>Rosaceae</taxon>
        <taxon>Amygdaloideae</taxon>
        <taxon>Amygdaleae</taxon>
        <taxon>Prunus</taxon>
    </lineage>
</organism>
<dbReference type="Proteomes" id="UP000507222">
    <property type="component" value="Unassembled WGS sequence"/>
</dbReference>
<gene>
    <name evidence="1" type="ORF">CURHAP_LOCUS25802</name>
</gene>
<accession>A0A6J5UN13</accession>
<reference evidence="1 2" key="1">
    <citation type="submission" date="2020-05" db="EMBL/GenBank/DDBJ databases">
        <authorList>
            <person name="Campoy J."/>
            <person name="Schneeberger K."/>
            <person name="Spophaly S."/>
        </authorList>
    </citation>
    <scope>NUCLEOTIDE SEQUENCE [LARGE SCALE GENOMIC DNA]</scope>
    <source>
        <strain evidence="1">PruArmRojPasFocal</strain>
    </source>
</reference>
<protein>
    <submittedName>
        <fullName evidence="1">Uncharacterized protein</fullName>
    </submittedName>
</protein>
<proteinExistence type="predicted"/>
<evidence type="ECO:0000313" key="1">
    <source>
        <dbReference type="EMBL" id="CAB4276614.1"/>
    </source>
</evidence>
<name>A0A6J5UN13_PRUAR</name>
<dbReference type="EMBL" id="CAEKDK010000004">
    <property type="protein sequence ID" value="CAB4276614.1"/>
    <property type="molecule type" value="Genomic_DNA"/>
</dbReference>
<dbReference type="AlphaFoldDB" id="A0A6J5UN13"/>
<sequence>MERVFDKNIRSLVASLCTIGLVPQLRQFSKSNLVSGLVFLGHWQVACFDKAFSCELPMFAQHVFR</sequence>